<dbReference type="InterPro" id="IPR035093">
    <property type="entry name" value="RelE/ParE_toxin_dom_sf"/>
</dbReference>
<organism evidence="2 3">
    <name type="scientific">Mucilaginibacter gynuensis</name>
    <dbReference type="NCBI Taxonomy" id="1302236"/>
    <lineage>
        <taxon>Bacteria</taxon>
        <taxon>Pseudomonadati</taxon>
        <taxon>Bacteroidota</taxon>
        <taxon>Sphingobacteriia</taxon>
        <taxon>Sphingobacteriales</taxon>
        <taxon>Sphingobacteriaceae</taxon>
        <taxon>Mucilaginibacter</taxon>
    </lineage>
</organism>
<reference evidence="3" key="1">
    <citation type="journal article" date="2019" name="Int. J. Syst. Evol. Microbiol.">
        <title>The Global Catalogue of Microorganisms (GCM) 10K type strain sequencing project: providing services to taxonomists for standard genome sequencing and annotation.</title>
        <authorList>
            <consortium name="The Broad Institute Genomics Platform"/>
            <consortium name="The Broad Institute Genome Sequencing Center for Infectious Disease"/>
            <person name="Wu L."/>
            <person name="Ma J."/>
        </authorList>
    </citation>
    <scope>NUCLEOTIDE SEQUENCE [LARGE SCALE GENOMIC DNA]</scope>
    <source>
        <strain evidence="3">JCM 17705</strain>
    </source>
</reference>
<gene>
    <name evidence="2" type="ORF">GCM10023149_45480</name>
</gene>
<dbReference type="Proteomes" id="UP001500582">
    <property type="component" value="Unassembled WGS sequence"/>
</dbReference>
<evidence type="ECO:0000313" key="2">
    <source>
        <dbReference type="EMBL" id="GAA4336542.1"/>
    </source>
</evidence>
<comment type="caution">
    <text evidence="2">The sequence shown here is derived from an EMBL/GenBank/DDBJ whole genome shotgun (WGS) entry which is preliminary data.</text>
</comment>
<evidence type="ECO:0000313" key="3">
    <source>
        <dbReference type="Proteomes" id="UP001500582"/>
    </source>
</evidence>
<keyword evidence="3" id="KW-1185">Reference proteome</keyword>
<proteinExistence type="predicted"/>
<dbReference type="EMBL" id="BAABFT010000017">
    <property type="protein sequence ID" value="GAA4336542.1"/>
    <property type="molecule type" value="Genomic_DNA"/>
</dbReference>
<dbReference type="Gene3D" id="3.30.2310.20">
    <property type="entry name" value="RelE-like"/>
    <property type="match status" value="1"/>
</dbReference>
<dbReference type="Pfam" id="PF05016">
    <property type="entry name" value="ParE_toxin"/>
    <property type="match status" value="1"/>
</dbReference>
<accession>A0ABP8HA81</accession>
<protein>
    <recommendedName>
        <fullName evidence="4">Plasmid stabilization system protein ParE</fullName>
    </recommendedName>
</protein>
<sequence length="95" mass="11243">MIFDIRWTEEAELTFDSIYTSIENRWSTATANKFKGRVLSLLDNISGHPFLFPETVIPNIRKAVITKQSSLFYEIHDDHIALVFFWDNRQDPLFY</sequence>
<dbReference type="InterPro" id="IPR007712">
    <property type="entry name" value="RelE/ParE_toxin"/>
</dbReference>
<keyword evidence="1" id="KW-1277">Toxin-antitoxin system</keyword>
<evidence type="ECO:0000256" key="1">
    <source>
        <dbReference type="ARBA" id="ARBA00022649"/>
    </source>
</evidence>
<name>A0ABP8HA81_9SPHI</name>
<dbReference type="RefSeq" id="WP_425563006.1">
    <property type="nucleotide sequence ID" value="NZ_BAABFT010000017.1"/>
</dbReference>
<evidence type="ECO:0008006" key="4">
    <source>
        <dbReference type="Google" id="ProtNLM"/>
    </source>
</evidence>